<evidence type="ECO:0000256" key="3">
    <source>
        <dbReference type="ARBA" id="ARBA00022980"/>
    </source>
</evidence>
<dbReference type="Proteomes" id="UP000051576">
    <property type="component" value="Unassembled WGS sequence"/>
</dbReference>
<protein>
    <recommendedName>
        <fullName evidence="5">Large ribosomal subunit protein uL30</fullName>
    </recommendedName>
</protein>
<dbReference type="PANTHER" id="PTHR15892:SF2">
    <property type="entry name" value="LARGE RIBOSOMAL SUBUNIT PROTEIN UL30M"/>
    <property type="match status" value="1"/>
</dbReference>
<dbReference type="PATRIC" id="fig|1133569.4.peg.1719"/>
<evidence type="ECO:0000256" key="4">
    <source>
        <dbReference type="ARBA" id="ARBA00023274"/>
    </source>
</evidence>
<dbReference type="EMBL" id="AYYX01000005">
    <property type="protein sequence ID" value="KRM89435.1"/>
    <property type="molecule type" value="Genomic_DNA"/>
</dbReference>
<dbReference type="NCBIfam" id="TIGR01308">
    <property type="entry name" value="rpmD_bact"/>
    <property type="match status" value="1"/>
</dbReference>
<dbReference type="GO" id="GO:0022625">
    <property type="term" value="C:cytosolic large ribosomal subunit"/>
    <property type="evidence" value="ECO:0007669"/>
    <property type="project" value="TreeGrafter"/>
</dbReference>
<dbReference type="InterPro" id="IPR036919">
    <property type="entry name" value="Ribo_uL30_ferredoxin-like_sf"/>
</dbReference>
<keyword evidence="8" id="KW-1185">Reference proteome</keyword>
<dbReference type="CDD" id="cd01658">
    <property type="entry name" value="Ribosomal_L30"/>
    <property type="match status" value="1"/>
</dbReference>
<evidence type="ECO:0000313" key="7">
    <source>
        <dbReference type="EMBL" id="KRM89435.1"/>
    </source>
</evidence>
<evidence type="ECO:0000313" key="8">
    <source>
        <dbReference type="Proteomes" id="UP000051576"/>
    </source>
</evidence>
<dbReference type="InterPro" id="IPR016082">
    <property type="entry name" value="Ribosomal_uL30_ferredoxin-like"/>
</dbReference>
<keyword evidence="4 5" id="KW-0687">Ribonucleoprotein</keyword>
<dbReference type="PANTHER" id="PTHR15892">
    <property type="entry name" value="MITOCHONDRIAL RIBOSOMAL PROTEIN L30"/>
    <property type="match status" value="1"/>
</dbReference>
<dbReference type="eggNOG" id="COG1841">
    <property type="taxonomic scope" value="Bacteria"/>
</dbReference>
<dbReference type="PIRSF" id="PIRSF002211">
    <property type="entry name" value="Ribosomal_L30_bac-type"/>
    <property type="match status" value="1"/>
</dbReference>
<dbReference type="HAMAP" id="MF_01371_B">
    <property type="entry name" value="Ribosomal_uL30_B"/>
    <property type="match status" value="1"/>
</dbReference>
<sequence length="60" mass="6355">MADLKVTLTHSVIGRPQKQREVVKALGLGRINSSVVLPDNAATRGAIAKINHLVAVELAN</sequence>
<comment type="similarity">
    <text evidence="1 5">Belongs to the universal ribosomal protein uL30 family.</text>
</comment>
<dbReference type="SUPFAM" id="SSF55129">
    <property type="entry name" value="Ribosomal protein L30p/L7e"/>
    <property type="match status" value="1"/>
</dbReference>
<feature type="domain" description="Large ribosomal subunit protein uL30-like ferredoxin-like fold" evidence="6">
    <location>
        <begin position="4"/>
        <end position="54"/>
    </location>
</feature>
<evidence type="ECO:0000256" key="5">
    <source>
        <dbReference type="HAMAP-Rule" id="MF_01371"/>
    </source>
</evidence>
<dbReference type="STRING" id="1133569.FD21_GL001574"/>
<dbReference type="OrthoDB" id="9812790at2"/>
<name>A0A0R2CLW3_9LACO</name>
<evidence type="ECO:0000256" key="1">
    <source>
        <dbReference type="ARBA" id="ARBA00007594"/>
    </source>
</evidence>
<dbReference type="InterPro" id="IPR005996">
    <property type="entry name" value="Ribosomal_uL30_bac-type"/>
</dbReference>
<organism evidence="7 8">
    <name type="scientific">Liquorilactobacillus vini DSM 20605</name>
    <dbReference type="NCBI Taxonomy" id="1133569"/>
    <lineage>
        <taxon>Bacteria</taxon>
        <taxon>Bacillati</taxon>
        <taxon>Bacillota</taxon>
        <taxon>Bacilli</taxon>
        <taxon>Lactobacillales</taxon>
        <taxon>Lactobacillaceae</taxon>
        <taxon>Liquorilactobacillus</taxon>
    </lineage>
</organism>
<dbReference type="Gene3D" id="3.30.1390.20">
    <property type="entry name" value="Ribosomal protein L30, ferredoxin-like fold domain"/>
    <property type="match status" value="1"/>
</dbReference>
<dbReference type="Pfam" id="PF00327">
    <property type="entry name" value="Ribosomal_L30"/>
    <property type="match status" value="1"/>
</dbReference>
<gene>
    <name evidence="5" type="primary">rpmD</name>
    <name evidence="7" type="ORF">FD21_GL001574</name>
</gene>
<dbReference type="AlphaFoldDB" id="A0A0R2CLW3"/>
<dbReference type="GO" id="GO:0003735">
    <property type="term" value="F:structural constituent of ribosome"/>
    <property type="evidence" value="ECO:0007669"/>
    <property type="project" value="InterPro"/>
</dbReference>
<comment type="subunit">
    <text evidence="2 5">Part of the 50S ribosomal subunit.</text>
</comment>
<evidence type="ECO:0000256" key="2">
    <source>
        <dbReference type="ARBA" id="ARBA00011838"/>
    </source>
</evidence>
<keyword evidence="3 5" id="KW-0689">Ribosomal protein</keyword>
<reference evidence="7 8" key="1">
    <citation type="journal article" date="2015" name="Genome Announc.">
        <title>Expanding the biotechnology potential of lactobacilli through comparative genomics of 213 strains and associated genera.</title>
        <authorList>
            <person name="Sun Z."/>
            <person name="Harris H.M."/>
            <person name="McCann A."/>
            <person name="Guo C."/>
            <person name="Argimon S."/>
            <person name="Zhang W."/>
            <person name="Yang X."/>
            <person name="Jeffery I.B."/>
            <person name="Cooney J.C."/>
            <person name="Kagawa T.F."/>
            <person name="Liu W."/>
            <person name="Song Y."/>
            <person name="Salvetti E."/>
            <person name="Wrobel A."/>
            <person name="Rasinkangas P."/>
            <person name="Parkhill J."/>
            <person name="Rea M.C."/>
            <person name="O'Sullivan O."/>
            <person name="Ritari J."/>
            <person name="Douillard F.P."/>
            <person name="Paul Ross R."/>
            <person name="Yang R."/>
            <person name="Briner A.E."/>
            <person name="Felis G.E."/>
            <person name="de Vos W.M."/>
            <person name="Barrangou R."/>
            <person name="Klaenhammer T.R."/>
            <person name="Caufield P.W."/>
            <person name="Cui Y."/>
            <person name="Zhang H."/>
            <person name="O'Toole P.W."/>
        </authorList>
    </citation>
    <scope>NUCLEOTIDE SEQUENCE [LARGE SCALE GENOMIC DNA]</scope>
    <source>
        <strain evidence="7 8">DSM 20605</strain>
    </source>
</reference>
<proteinExistence type="inferred from homology"/>
<evidence type="ECO:0000259" key="6">
    <source>
        <dbReference type="Pfam" id="PF00327"/>
    </source>
</evidence>
<dbReference type="RefSeq" id="WP_010580217.1">
    <property type="nucleotide sequence ID" value="NZ_AHYZ01000062.1"/>
</dbReference>
<comment type="caution">
    <text evidence="7">The sequence shown here is derived from an EMBL/GenBank/DDBJ whole genome shotgun (WGS) entry which is preliminary data.</text>
</comment>
<dbReference type="GO" id="GO:0006412">
    <property type="term" value="P:translation"/>
    <property type="evidence" value="ECO:0007669"/>
    <property type="project" value="UniProtKB-UniRule"/>
</dbReference>
<accession>A0A0R2CLW3</accession>